<gene>
    <name evidence="1" type="ORF">PMACD_LOCUS15134</name>
</gene>
<comment type="caution">
    <text evidence="1">The sequence shown here is derived from an EMBL/GenBank/DDBJ whole genome shotgun (WGS) entry which is preliminary data.</text>
</comment>
<protein>
    <submittedName>
        <fullName evidence="1">Uncharacterized protein</fullName>
    </submittedName>
</protein>
<dbReference type="EMBL" id="CAJOBZ010000069">
    <property type="protein sequence ID" value="CAF4945435.1"/>
    <property type="molecule type" value="Genomic_DNA"/>
</dbReference>
<sequence length="141" mass="15734">MSGGVKSGGKGPRSVLDLALVSRRWYWARRLVVKPRHVRPLLTWGKPSETTSGRSRGVCPGVESSVVSTCGEYLTGGDLEAWSAKMRFFGYYMGRLRGVRSRFASCAMNSSMHSIRRSRAGGPQLRAVRCLVLRSFWRLHS</sequence>
<dbReference type="AlphaFoldDB" id="A0A821XKC9"/>
<evidence type="ECO:0000313" key="1">
    <source>
        <dbReference type="EMBL" id="CAF4945435.1"/>
    </source>
</evidence>
<accession>A0A821XKC9</accession>
<organism evidence="1 2">
    <name type="scientific">Pieris macdunnoughi</name>
    <dbReference type="NCBI Taxonomy" id="345717"/>
    <lineage>
        <taxon>Eukaryota</taxon>
        <taxon>Metazoa</taxon>
        <taxon>Ecdysozoa</taxon>
        <taxon>Arthropoda</taxon>
        <taxon>Hexapoda</taxon>
        <taxon>Insecta</taxon>
        <taxon>Pterygota</taxon>
        <taxon>Neoptera</taxon>
        <taxon>Endopterygota</taxon>
        <taxon>Lepidoptera</taxon>
        <taxon>Glossata</taxon>
        <taxon>Ditrysia</taxon>
        <taxon>Papilionoidea</taxon>
        <taxon>Pieridae</taxon>
        <taxon>Pierinae</taxon>
        <taxon>Pieris</taxon>
    </lineage>
</organism>
<name>A0A821XKC9_9NEOP</name>
<evidence type="ECO:0000313" key="2">
    <source>
        <dbReference type="Proteomes" id="UP000663880"/>
    </source>
</evidence>
<reference evidence="1" key="1">
    <citation type="submission" date="2021-02" db="EMBL/GenBank/DDBJ databases">
        <authorList>
            <person name="Steward A R."/>
        </authorList>
    </citation>
    <scope>NUCLEOTIDE SEQUENCE</scope>
</reference>
<keyword evidence="2" id="KW-1185">Reference proteome</keyword>
<dbReference type="Proteomes" id="UP000663880">
    <property type="component" value="Unassembled WGS sequence"/>
</dbReference>
<proteinExistence type="predicted"/>